<gene>
    <name evidence="1" type="ORF">QJ521_09100</name>
</gene>
<comment type="caution">
    <text evidence="1">The sequence shown here is derived from an EMBL/GenBank/DDBJ whole genome shotgun (WGS) entry which is preliminary data.</text>
</comment>
<sequence length="143" mass="16630">MRFSLNEIKEHTSINFVYDYSKEISSVIDILSIKPAKIHGEIYFSQNELRLDINVDVNLELACSKTLKPVPYEMHFDAEILFSDSLEADFPLTDPLELTDIIFGYIVSEKPYTIYHPDAKDIIFEEEKRPHPAFAELDKNMKK</sequence>
<dbReference type="AlphaFoldDB" id="A0AAW6U7B0"/>
<reference evidence="1" key="1">
    <citation type="submission" date="2023-05" db="EMBL/GenBank/DDBJ databases">
        <title>Mariniplasma microaerophilum sp. nov., a novel anaerobic mollicute isolated from terrestrial mud volcano, Taman Peninsula, Russia.</title>
        <authorList>
            <person name="Khomyakova M.A."/>
            <person name="Merkel A.Y."/>
            <person name="Slobodkin A.I."/>
        </authorList>
    </citation>
    <scope>NUCLEOTIDE SEQUENCE</scope>
    <source>
        <strain evidence="1">M4Ah</strain>
    </source>
</reference>
<name>A0AAW6U7B0_9MOLU</name>
<dbReference type="RefSeq" id="WP_282840170.1">
    <property type="nucleotide sequence ID" value="NZ_JASCXW010000049.1"/>
</dbReference>
<dbReference type="EMBL" id="JASCXW010000049">
    <property type="protein sequence ID" value="MDI6453720.1"/>
    <property type="molecule type" value="Genomic_DNA"/>
</dbReference>
<evidence type="ECO:0008006" key="3">
    <source>
        <dbReference type="Google" id="ProtNLM"/>
    </source>
</evidence>
<accession>A0AAW6U7B0</accession>
<evidence type="ECO:0000313" key="2">
    <source>
        <dbReference type="Proteomes" id="UP001431532"/>
    </source>
</evidence>
<dbReference type="Proteomes" id="UP001431532">
    <property type="component" value="Unassembled WGS sequence"/>
</dbReference>
<organism evidence="1 2">
    <name type="scientific">Peloplasma aerotolerans</name>
    <dbReference type="NCBI Taxonomy" id="3044389"/>
    <lineage>
        <taxon>Bacteria</taxon>
        <taxon>Bacillati</taxon>
        <taxon>Mycoplasmatota</taxon>
        <taxon>Mollicutes</taxon>
        <taxon>Acholeplasmatales</taxon>
        <taxon>Acholeplasmataceae</taxon>
        <taxon>Peloplasma</taxon>
    </lineage>
</organism>
<proteinExistence type="predicted"/>
<keyword evidence="2" id="KW-1185">Reference proteome</keyword>
<evidence type="ECO:0000313" key="1">
    <source>
        <dbReference type="EMBL" id="MDI6453720.1"/>
    </source>
</evidence>
<protein>
    <recommendedName>
        <fullName evidence="3">DUF177 domain-containing protein</fullName>
    </recommendedName>
</protein>